<dbReference type="InterPro" id="IPR016024">
    <property type="entry name" value="ARM-type_fold"/>
</dbReference>
<evidence type="ECO:0000313" key="1">
    <source>
        <dbReference type="EMBL" id="KKN22742.1"/>
    </source>
</evidence>
<reference evidence="1" key="1">
    <citation type="journal article" date="2015" name="Nature">
        <title>Complex archaea that bridge the gap between prokaryotes and eukaryotes.</title>
        <authorList>
            <person name="Spang A."/>
            <person name="Saw J.H."/>
            <person name="Jorgensen S.L."/>
            <person name="Zaremba-Niedzwiedzka K."/>
            <person name="Martijn J."/>
            <person name="Lind A.E."/>
            <person name="van Eijk R."/>
            <person name="Schleper C."/>
            <person name="Guy L."/>
            <person name="Ettema T.J."/>
        </authorList>
    </citation>
    <scope>NUCLEOTIDE SEQUENCE</scope>
</reference>
<comment type="caution">
    <text evidence="1">The sequence shown here is derived from an EMBL/GenBank/DDBJ whole genome shotgun (WGS) entry which is preliminary data.</text>
</comment>
<name>A0A0F9PE30_9ZZZZ</name>
<dbReference type="Gene3D" id="1.20.120.20">
    <property type="entry name" value="Apolipoprotein"/>
    <property type="match status" value="1"/>
</dbReference>
<accession>A0A0F9PE30</accession>
<dbReference type="AlphaFoldDB" id="A0A0F9PE30"/>
<protein>
    <submittedName>
        <fullName evidence="1">Uncharacterized protein</fullName>
    </submittedName>
</protein>
<organism evidence="1">
    <name type="scientific">marine sediment metagenome</name>
    <dbReference type="NCBI Taxonomy" id="412755"/>
    <lineage>
        <taxon>unclassified sequences</taxon>
        <taxon>metagenomes</taxon>
        <taxon>ecological metagenomes</taxon>
    </lineage>
</organism>
<proteinExistence type="predicted"/>
<sequence>MTSPFPELRTLALIEGAEAVATNVENAVLFEIGAIVGTHDVPEEAFSLNLQCDIDLGDSIFANSIEKVMNALCDGFRAITSRLFEISTNFAFAIEDFIKNLLDNVIATMQTIVSTVTTVISNAVVSMVDQMKVAVEAIVQTLSNIVGAITDQVRRIVESLKDIVGAIFDKIGDVVTAIVNKLGDAVSAVVNKVGQVLVSLKDGIAAILGSIVDAVWFVINKIGDGIGKLIDTVIGTAEAGLGRVRQVIEDIPTALRELASEAQEFIGDKIGNPLANMGNLFIEQVEGFFTRLIDDADVAPDKIIREFLTGVGIPADQVERLASSATRAMPNTPGFLAAAMAFLIPLLIAPIVNTIFSPFLEEIRQEAAQIATPTLIPPADSIDAFIRGFMTEDRFRKELGESGYSNERMDILVASSRRLIDVGEIFRWWLRDFITEDQLDELLRFHKIDSDDRVRLKQAVFFIPPVQDLIRMAVREVFSPSIRDRFKLDEDFPPEFQETAKQQGVSEEWAKNYWAAHWVLPSVTQGFAMLHRKVISAEELDLLLRAQDVMPFWRDKITQVAFNPLTRVDLRRMHKLGLLDSEQLQLRYEDLGFNAENATMMVQFTEAFNEEEPPEVARELEGLTRGTILGMFDDGVLTEGETDVALTDLGISEAAVGLFIAQRKLERERRTRTGLIENIVRLVGGGHISLDAGLDGLAGLGLTATEIAIATQRILNKRKSRDRLPTPVQLNKMLALDIIDAEQWDTAMVGLNFSDESIARISKLTATGFTEEA</sequence>
<gene>
    <name evidence="1" type="ORF">LCGC14_0912030</name>
</gene>
<dbReference type="SUPFAM" id="SSF48371">
    <property type="entry name" value="ARM repeat"/>
    <property type="match status" value="1"/>
</dbReference>
<dbReference type="EMBL" id="LAZR01003034">
    <property type="protein sequence ID" value="KKN22742.1"/>
    <property type="molecule type" value="Genomic_DNA"/>
</dbReference>